<dbReference type="GO" id="GO:0045732">
    <property type="term" value="P:positive regulation of protein catabolic process"/>
    <property type="evidence" value="ECO:0007669"/>
    <property type="project" value="TreeGrafter"/>
</dbReference>
<evidence type="ECO:0000256" key="3">
    <source>
        <dbReference type="ARBA" id="ARBA00023043"/>
    </source>
</evidence>
<dbReference type="AlphaFoldDB" id="A0AA88XLR7"/>
<comment type="caution">
    <text evidence="4">The sequence shown here is derived from an EMBL/GenBank/DDBJ whole genome shotgun (WGS) entry which is preliminary data.</text>
</comment>
<dbReference type="InterPro" id="IPR051573">
    <property type="entry name" value="Ankyrin-SOCS_box_domain"/>
</dbReference>
<keyword evidence="2" id="KW-0677">Repeat</keyword>
<dbReference type="InterPro" id="IPR002110">
    <property type="entry name" value="Ankyrin_rpt"/>
</dbReference>
<dbReference type="PANTHER" id="PTHR24136:SF15">
    <property type="entry name" value="ANK_REP_REGION DOMAIN-CONTAINING PROTEIN"/>
    <property type="match status" value="1"/>
</dbReference>
<sequence>MTSYIDDFRRCLQRKDPADKLEKFLSIVPRPDILTWRDKDKTDFLHQCILSNHPEALQMFLKHGLFTEPHQPEVKPYLHQAAKLGHRTLINLLLTYRINDNRVIEESALHMDVKGKQFTERKLKPLDIAALEGHLQCVYMILTQGTIKRFPEYVKSSYLSLATLESSPMAVKLLLNNDKKKEDILEAVETAIKSASADCLRLLLDTGVETKSLFEGKNLYHVLYTFGSAGKFGKEGYARIPEVTEVLVKWKHDVNRKDPTNTYPLYSLIRNSVCVHNYVFTQYYIESMRVLLKNGADPNFDEMAYERALQKRGKKSIVGRPAYSSAFHCLMETVETYADTFESKGLAVKFVMECVESICQTNSGKNFNHIRQIGGKGNTLSGSILHQFAKSSVTLGVDAAVFRYLLRQGADVDCKVKNKYFFNVFIDTFFKHLNERSPHVEQPDRTTDVKEMLKLSELMSQTSVAESFKIFTKENGMISTPQTSKYIKLVNQYLSKSVKDVRSLRRITSESLWRFCGRNASNVHKLPISVKYKPDILPV</sequence>
<accession>A0AA88XLR7</accession>
<dbReference type="Proteomes" id="UP001186944">
    <property type="component" value="Unassembled WGS sequence"/>
</dbReference>
<dbReference type="SUPFAM" id="SSF48403">
    <property type="entry name" value="Ankyrin repeat"/>
    <property type="match status" value="1"/>
</dbReference>
<evidence type="ECO:0000256" key="1">
    <source>
        <dbReference type="ARBA" id="ARBA00005949"/>
    </source>
</evidence>
<evidence type="ECO:0000313" key="4">
    <source>
        <dbReference type="EMBL" id="KAK3083440.1"/>
    </source>
</evidence>
<protein>
    <submittedName>
        <fullName evidence="4">Uncharacterized protein</fullName>
    </submittedName>
</protein>
<evidence type="ECO:0000256" key="2">
    <source>
        <dbReference type="ARBA" id="ARBA00022737"/>
    </source>
</evidence>
<organism evidence="4 5">
    <name type="scientific">Pinctada imbricata</name>
    <name type="common">Atlantic pearl-oyster</name>
    <name type="synonym">Pinctada martensii</name>
    <dbReference type="NCBI Taxonomy" id="66713"/>
    <lineage>
        <taxon>Eukaryota</taxon>
        <taxon>Metazoa</taxon>
        <taxon>Spiralia</taxon>
        <taxon>Lophotrochozoa</taxon>
        <taxon>Mollusca</taxon>
        <taxon>Bivalvia</taxon>
        <taxon>Autobranchia</taxon>
        <taxon>Pteriomorphia</taxon>
        <taxon>Pterioida</taxon>
        <taxon>Pterioidea</taxon>
        <taxon>Pteriidae</taxon>
        <taxon>Pinctada</taxon>
    </lineage>
</organism>
<dbReference type="PANTHER" id="PTHR24136">
    <property type="entry name" value="SOWAH (DROSOPHILA) HOMOLOG"/>
    <property type="match status" value="1"/>
</dbReference>
<dbReference type="SMART" id="SM00248">
    <property type="entry name" value="ANK"/>
    <property type="match status" value="6"/>
</dbReference>
<keyword evidence="3" id="KW-0040">ANK repeat</keyword>
<keyword evidence="5" id="KW-1185">Reference proteome</keyword>
<dbReference type="EMBL" id="VSWD01000014">
    <property type="protein sequence ID" value="KAK3083440.1"/>
    <property type="molecule type" value="Genomic_DNA"/>
</dbReference>
<name>A0AA88XLR7_PINIB</name>
<gene>
    <name evidence="4" type="ORF">FSP39_022796</name>
</gene>
<comment type="similarity">
    <text evidence="1">Belongs to the ankyrin SOCS box (ASB) family.</text>
</comment>
<evidence type="ECO:0000313" key="5">
    <source>
        <dbReference type="Proteomes" id="UP001186944"/>
    </source>
</evidence>
<dbReference type="GO" id="GO:0016567">
    <property type="term" value="P:protein ubiquitination"/>
    <property type="evidence" value="ECO:0007669"/>
    <property type="project" value="TreeGrafter"/>
</dbReference>
<reference evidence="4" key="1">
    <citation type="submission" date="2019-08" db="EMBL/GenBank/DDBJ databases">
        <title>The improved chromosome-level genome for the pearl oyster Pinctada fucata martensii using PacBio sequencing and Hi-C.</title>
        <authorList>
            <person name="Zheng Z."/>
        </authorList>
    </citation>
    <scope>NUCLEOTIDE SEQUENCE</scope>
    <source>
        <strain evidence="4">ZZ-2019</strain>
        <tissue evidence="4">Adductor muscle</tissue>
    </source>
</reference>
<dbReference type="InterPro" id="IPR036770">
    <property type="entry name" value="Ankyrin_rpt-contain_sf"/>
</dbReference>
<dbReference type="Gene3D" id="1.25.40.20">
    <property type="entry name" value="Ankyrin repeat-containing domain"/>
    <property type="match status" value="1"/>
</dbReference>
<proteinExistence type="inferred from homology"/>